<name>A0A7C5LXV8_9PROT</name>
<keyword evidence="1" id="KW-0812">Transmembrane</keyword>
<keyword evidence="1" id="KW-1133">Transmembrane helix</keyword>
<dbReference type="AlphaFoldDB" id="A0A7C5LXV8"/>
<comment type="caution">
    <text evidence="3">The sequence shown here is derived from an EMBL/GenBank/DDBJ whole genome shotgun (WGS) entry which is preliminary data.</text>
</comment>
<protein>
    <submittedName>
        <fullName evidence="3">M56 family metallopeptidase</fullName>
    </submittedName>
</protein>
<sequence length="242" mass="27260">MLRFVDFTPVMDALGWAVLHSIWQGVVALLVFAIVRALTPAKSADIRYITGLICMTGVFAAFIGTFLIYVQTPPTSLNGFAAADTGTKFVLNTNDTPLSPTAFIFANTNWIGLFWLMGYALLSLRYILAWQQTSRLRKSGTSPFPTEWQDRFGKLLKRAGLSPSTIGFFSEHVDSPMTFGFFKPVVLVPTWFFTGLNTEQCEAILLHEFAHIRRHDYLTNILQIIIKTAFFYHPAIQYISKS</sequence>
<feature type="domain" description="Peptidase M56" evidence="2">
    <location>
        <begin position="21"/>
        <end position="239"/>
    </location>
</feature>
<evidence type="ECO:0000313" key="3">
    <source>
        <dbReference type="EMBL" id="HHL43596.1"/>
    </source>
</evidence>
<organism evidence="3">
    <name type="scientific">Hellea balneolensis</name>
    <dbReference type="NCBI Taxonomy" id="287478"/>
    <lineage>
        <taxon>Bacteria</taxon>
        <taxon>Pseudomonadati</taxon>
        <taxon>Pseudomonadota</taxon>
        <taxon>Alphaproteobacteria</taxon>
        <taxon>Maricaulales</taxon>
        <taxon>Robiginitomaculaceae</taxon>
        <taxon>Hellea</taxon>
    </lineage>
</organism>
<gene>
    <name evidence="3" type="ORF">ENJ42_08265</name>
</gene>
<feature type="transmembrane region" description="Helical" evidence="1">
    <location>
        <begin position="13"/>
        <end position="35"/>
    </location>
</feature>
<dbReference type="Proteomes" id="UP000885830">
    <property type="component" value="Unassembled WGS sequence"/>
</dbReference>
<keyword evidence="1" id="KW-0472">Membrane</keyword>
<accession>A0A7C5LXV8</accession>
<dbReference type="CDD" id="cd07341">
    <property type="entry name" value="M56_BlaR1_MecR1_like"/>
    <property type="match status" value="1"/>
</dbReference>
<evidence type="ECO:0000256" key="1">
    <source>
        <dbReference type="SAM" id="Phobius"/>
    </source>
</evidence>
<dbReference type="Gene3D" id="3.30.2010.10">
    <property type="entry name" value="Metalloproteases ('zincins'), catalytic domain"/>
    <property type="match status" value="1"/>
</dbReference>
<feature type="non-terminal residue" evidence="3">
    <location>
        <position position="242"/>
    </location>
</feature>
<feature type="transmembrane region" description="Helical" evidence="1">
    <location>
        <begin position="110"/>
        <end position="128"/>
    </location>
</feature>
<evidence type="ECO:0000259" key="2">
    <source>
        <dbReference type="Pfam" id="PF05569"/>
    </source>
</evidence>
<proteinExistence type="predicted"/>
<feature type="transmembrane region" description="Helical" evidence="1">
    <location>
        <begin position="47"/>
        <end position="70"/>
    </location>
</feature>
<dbReference type="PANTHER" id="PTHR34978:SF3">
    <property type="entry name" value="SLR0241 PROTEIN"/>
    <property type="match status" value="1"/>
</dbReference>
<dbReference type="PANTHER" id="PTHR34978">
    <property type="entry name" value="POSSIBLE SENSOR-TRANSDUCER PROTEIN BLAR"/>
    <property type="match status" value="1"/>
</dbReference>
<dbReference type="Pfam" id="PF05569">
    <property type="entry name" value="Peptidase_M56"/>
    <property type="match status" value="1"/>
</dbReference>
<reference evidence="3" key="1">
    <citation type="journal article" date="2020" name="mSystems">
        <title>Genome- and Community-Level Interaction Insights into Carbon Utilization and Element Cycling Functions of Hydrothermarchaeota in Hydrothermal Sediment.</title>
        <authorList>
            <person name="Zhou Z."/>
            <person name="Liu Y."/>
            <person name="Xu W."/>
            <person name="Pan J."/>
            <person name="Luo Z.H."/>
            <person name="Li M."/>
        </authorList>
    </citation>
    <scope>NUCLEOTIDE SEQUENCE [LARGE SCALE GENOMIC DNA]</scope>
    <source>
        <strain evidence="3">HyVt-485</strain>
    </source>
</reference>
<dbReference type="EMBL" id="DRMJ01000432">
    <property type="protein sequence ID" value="HHL43596.1"/>
    <property type="molecule type" value="Genomic_DNA"/>
</dbReference>
<dbReference type="InterPro" id="IPR008756">
    <property type="entry name" value="Peptidase_M56"/>
</dbReference>
<dbReference type="InterPro" id="IPR052173">
    <property type="entry name" value="Beta-lactam_resp_regulator"/>
</dbReference>